<gene>
    <name evidence="1" type="ORF">ABB55_20905</name>
</gene>
<dbReference type="Proteomes" id="UP000048984">
    <property type="component" value="Unassembled WGS sequence"/>
</dbReference>
<dbReference type="AlphaFoldDB" id="A0A0N8GFH9"/>
<evidence type="ECO:0000313" key="1">
    <source>
        <dbReference type="EMBL" id="KPL54369.1"/>
    </source>
</evidence>
<accession>A0A0N8GFH9</accession>
<protein>
    <submittedName>
        <fullName evidence="1">Uncharacterized protein</fullName>
    </submittedName>
</protein>
<dbReference type="EMBL" id="LJYW01000001">
    <property type="protein sequence ID" value="KPL54369.1"/>
    <property type="molecule type" value="Genomic_DNA"/>
</dbReference>
<sequence length="173" mass="18999">MDSRFGQAIVPAYVHPCEQALPPRSLVVVKLEDGALLAALRAMLKAVDRSVYPSHGFHSDYSMIWVVDLEGLLRIGLEEDDHDRFSVAIPRSRAVRGRPKRGHPALVAGEAARIGGELLYDVSASEPKWVLSNRSGRYGLVEDRSERHLRNVAEILAVCGVEVEIDFRSSGGA</sequence>
<name>A0A0N8GFH9_9HYPH</name>
<proteinExistence type="predicted"/>
<dbReference type="STRING" id="665126.ABB55_20905"/>
<organism evidence="1 2">
    <name type="scientific">Prosthecodimorpha hirschii</name>
    <dbReference type="NCBI Taxonomy" id="665126"/>
    <lineage>
        <taxon>Bacteria</taxon>
        <taxon>Pseudomonadati</taxon>
        <taxon>Pseudomonadota</taxon>
        <taxon>Alphaproteobacteria</taxon>
        <taxon>Hyphomicrobiales</taxon>
        <taxon>Ancalomicrobiaceae</taxon>
        <taxon>Prosthecodimorpha</taxon>
    </lineage>
</organism>
<keyword evidence="2" id="KW-1185">Reference proteome</keyword>
<comment type="caution">
    <text evidence="1">The sequence shown here is derived from an EMBL/GenBank/DDBJ whole genome shotgun (WGS) entry which is preliminary data.</text>
</comment>
<evidence type="ECO:0000313" key="2">
    <source>
        <dbReference type="Proteomes" id="UP000048984"/>
    </source>
</evidence>
<reference evidence="1 2" key="2">
    <citation type="submission" date="2015-10" db="EMBL/GenBank/DDBJ databases">
        <title>Draft Genome Sequence of Prosthecomicrobium hirschii ATCC 27832.</title>
        <authorList>
            <person name="Daniel J."/>
            <person name="Givan S.A."/>
            <person name="Brun Y.V."/>
            <person name="Brown P.J."/>
        </authorList>
    </citation>
    <scope>NUCLEOTIDE SEQUENCE [LARGE SCALE GENOMIC DNA]</scope>
    <source>
        <strain evidence="1 2">16</strain>
    </source>
</reference>
<reference evidence="1 2" key="1">
    <citation type="submission" date="2015-09" db="EMBL/GenBank/DDBJ databases">
        <authorList>
            <consortium name="Swine Surveillance"/>
        </authorList>
    </citation>
    <scope>NUCLEOTIDE SEQUENCE [LARGE SCALE GENOMIC DNA]</scope>
    <source>
        <strain evidence="1 2">16</strain>
    </source>
</reference>